<evidence type="ECO:0000313" key="3">
    <source>
        <dbReference type="EMBL" id="CEL07960.1"/>
    </source>
</evidence>
<feature type="compositionally biased region" description="Polar residues" evidence="1">
    <location>
        <begin position="151"/>
        <end position="161"/>
    </location>
</feature>
<keyword evidence="2" id="KW-0732">Signal</keyword>
<gene>
    <name evidence="3" type="ORF">ASPCAL11114</name>
</gene>
<dbReference type="EMBL" id="CDMC01000010">
    <property type="protein sequence ID" value="CEL07960.1"/>
    <property type="molecule type" value="Genomic_DNA"/>
</dbReference>
<dbReference type="AlphaFoldDB" id="A0A0U5GBX0"/>
<dbReference type="STRING" id="454130.A0A0U5GBX0"/>
<feature type="compositionally biased region" description="Low complexity" evidence="1">
    <location>
        <begin position="94"/>
        <end position="111"/>
    </location>
</feature>
<reference evidence="4" key="1">
    <citation type="journal article" date="2016" name="Genome Announc.">
        <title>Draft genome sequences of fungus Aspergillus calidoustus.</title>
        <authorList>
            <person name="Horn F."/>
            <person name="Linde J."/>
            <person name="Mattern D.J."/>
            <person name="Walther G."/>
            <person name="Guthke R."/>
            <person name="Scherlach K."/>
            <person name="Martin K."/>
            <person name="Brakhage A.A."/>
            <person name="Petzke L."/>
            <person name="Valiante V."/>
        </authorList>
    </citation>
    <scope>NUCLEOTIDE SEQUENCE [LARGE SCALE GENOMIC DNA]</scope>
    <source>
        <strain evidence="4">SF006504</strain>
    </source>
</reference>
<feature type="region of interest" description="Disordered" evidence="1">
    <location>
        <begin position="143"/>
        <end position="192"/>
    </location>
</feature>
<protein>
    <submittedName>
        <fullName evidence="3">Uncharacterized protein</fullName>
    </submittedName>
</protein>
<dbReference type="Proteomes" id="UP000054771">
    <property type="component" value="Unassembled WGS sequence"/>
</dbReference>
<evidence type="ECO:0000256" key="2">
    <source>
        <dbReference type="SAM" id="SignalP"/>
    </source>
</evidence>
<sequence>MHTSALVCFAIALTAHAIPLTRPISNSTVQRRSSDYAVVNVGGDPSPPQPPVQETVIETVTAPGAPQQTVTVTQTSSLTSSSTALWETSAYGGSSSVIPTPTPTPSSIAVPAPGPEDETIPRGFTAMDRLARALGKTIDTRLKARDMKPTAQLSPGLNGTAQAPHAPRGFHTTESGSKILENRSLNGTSVKA</sequence>
<feature type="compositionally biased region" description="Polar residues" evidence="1">
    <location>
        <begin position="183"/>
        <end position="192"/>
    </location>
</feature>
<feature type="region of interest" description="Disordered" evidence="1">
    <location>
        <begin position="94"/>
        <end position="115"/>
    </location>
</feature>
<feature type="signal peptide" evidence="2">
    <location>
        <begin position="1"/>
        <end position="17"/>
    </location>
</feature>
<evidence type="ECO:0000256" key="1">
    <source>
        <dbReference type="SAM" id="MobiDB-lite"/>
    </source>
</evidence>
<organism evidence="3 4">
    <name type="scientific">Aspergillus calidoustus</name>
    <dbReference type="NCBI Taxonomy" id="454130"/>
    <lineage>
        <taxon>Eukaryota</taxon>
        <taxon>Fungi</taxon>
        <taxon>Dikarya</taxon>
        <taxon>Ascomycota</taxon>
        <taxon>Pezizomycotina</taxon>
        <taxon>Eurotiomycetes</taxon>
        <taxon>Eurotiomycetidae</taxon>
        <taxon>Eurotiales</taxon>
        <taxon>Aspergillaceae</taxon>
        <taxon>Aspergillus</taxon>
        <taxon>Aspergillus subgen. Nidulantes</taxon>
    </lineage>
</organism>
<evidence type="ECO:0000313" key="4">
    <source>
        <dbReference type="Proteomes" id="UP000054771"/>
    </source>
</evidence>
<dbReference type="OrthoDB" id="4510016at2759"/>
<feature type="chain" id="PRO_5006857716" evidence="2">
    <location>
        <begin position="18"/>
        <end position="192"/>
    </location>
</feature>
<accession>A0A0U5GBX0</accession>
<keyword evidence="4" id="KW-1185">Reference proteome</keyword>
<name>A0A0U5GBX0_ASPCI</name>
<proteinExistence type="predicted"/>